<dbReference type="Gene3D" id="3.30.70.1880">
    <property type="entry name" value="Protein of unknown function DUF881"/>
    <property type="match status" value="1"/>
</dbReference>
<evidence type="ECO:0000313" key="5">
    <source>
        <dbReference type="Proteomes" id="UP000006094"/>
    </source>
</evidence>
<keyword evidence="3" id="KW-1133">Transmembrane helix</keyword>
<keyword evidence="3" id="KW-0472">Membrane</keyword>
<dbReference type="Pfam" id="PF05949">
    <property type="entry name" value="DUF881"/>
    <property type="match status" value="1"/>
</dbReference>
<name>K0AV77_GOTA9</name>
<dbReference type="KEGG" id="cad:Curi_c06900"/>
<dbReference type="EMBL" id="CP003326">
    <property type="protein sequence ID" value="AFS77763.1"/>
    <property type="molecule type" value="Genomic_DNA"/>
</dbReference>
<keyword evidence="2" id="KW-0175">Coiled coil</keyword>
<proteinExistence type="inferred from homology"/>
<dbReference type="Proteomes" id="UP000006094">
    <property type="component" value="Chromosome"/>
</dbReference>
<evidence type="ECO:0008006" key="6">
    <source>
        <dbReference type="Google" id="ProtNLM"/>
    </source>
</evidence>
<protein>
    <recommendedName>
        <fullName evidence="6">Division initiation protein</fullName>
    </recommendedName>
</protein>
<evidence type="ECO:0000256" key="1">
    <source>
        <dbReference type="ARBA" id="ARBA00009108"/>
    </source>
</evidence>
<sequence length="243" mass="27590">MIGIKDKIVFILICIVLGVILSIQFKTVVSTVGEGVNPNQRGKQLSLEYEKLQDQKEELKSKLDDVEKEIKKHVDIEKDKDAHVEKLYSELEKYKMFVGYSTIKGPGISIEINEPSMQMKMGEESSILIANYDLILQLISRLNDLGAEAISINDQRYTNYTSLQPDVNRIKINGISVSPPFIINVIGNAEELQRGLKVKGNVMWDMEHRYLYGVKIKESGNIIIPKYTKIEKLKYAKPSKGNN</sequence>
<dbReference type="OrthoDB" id="9776196at2"/>
<keyword evidence="3" id="KW-0812">Transmembrane</keyword>
<dbReference type="PANTHER" id="PTHR37313:SF2">
    <property type="entry name" value="UPF0749 PROTEIN YLXX"/>
    <property type="match status" value="1"/>
</dbReference>
<dbReference type="STRING" id="1128398.Curi_c06900"/>
<dbReference type="HOGENOM" id="CLU_040273_4_1_9"/>
<feature type="coiled-coil region" evidence="2">
    <location>
        <begin position="42"/>
        <end position="76"/>
    </location>
</feature>
<comment type="similarity">
    <text evidence="1">Belongs to the UPF0749 family.</text>
</comment>
<keyword evidence="5" id="KW-1185">Reference proteome</keyword>
<evidence type="ECO:0000313" key="4">
    <source>
        <dbReference type="EMBL" id="AFS77763.1"/>
    </source>
</evidence>
<reference evidence="4 5" key="1">
    <citation type="journal article" date="2012" name="PLoS ONE">
        <title>The purine-utilizing bacterium Clostridium acidurici 9a: a genome-guided metabolic reconsideration.</title>
        <authorList>
            <person name="Hartwich K."/>
            <person name="Poehlein A."/>
            <person name="Daniel R."/>
        </authorList>
    </citation>
    <scope>NUCLEOTIDE SEQUENCE [LARGE SCALE GENOMIC DNA]</scope>
    <source>
        <strain evidence="5">ATCC 7906 / DSM 604 / BCRC 14475 / CIP 104303 / KCTC 5404 / NCIMB 10678 / 9a</strain>
    </source>
</reference>
<dbReference type="PANTHER" id="PTHR37313">
    <property type="entry name" value="UPF0749 PROTEIN RV1825"/>
    <property type="match status" value="1"/>
</dbReference>
<dbReference type="eggNOG" id="COG3879">
    <property type="taxonomic scope" value="Bacteria"/>
</dbReference>
<dbReference type="AlphaFoldDB" id="K0AV77"/>
<organism evidence="4 5">
    <name type="scientific">Gottschalkia acidurici (strain ATCC 7906 / DSM 604 / BCRC 14475 / CIP 104303 / KCTC 5404 / NCIMB 10678 / 9a)</name>
    <name type="common">Clostridium acidurici</name>
    <dbReference type="NCBI Taxonomy" id="1128398"/>
    <lineage>
        <taxon>Bacteria</taxon>
        <taxon>Bacillati</taxon>
        <taxon>Bacillota</taxon>
        <taxon>Tissierellia</taxon>
        <taxon>Tissierellales</taxon>
        <taxon>Gottschalkiaceae</taxon>
        <taxon>Gottschalkia</taxon>
    </lineage>
</organism>
<evidence type="ECO:0000256" key="2">
    <source>
        <dbReference type="SAM" id="Coils"/>
    </source>
</evidence>
<evidence type="ECO:0000256" key="3">
    <source>
        <dbReference type="SAM" id="Phobius"/>
    </source>
</evidence>
<gene>
    <name evidence="4" type="ordered locus">Curi_c06900</name>
</gene>
<dbReference type="RefSeq" id="WP_014966900.1">
    <property type="nucleotide sequence ID" value="NC_018664.1"/>
</dbReference>
<accession>K0AV77</accession>
<dbReference type="InterPro" id="IPR010273">
    <property type="entry name" value="DUF881"/>
</dbReference>
<feature type="transmembrane region" description="Helical" evidence="3">
    <location>
        <begin position="7"/>
        <end position="25"/>
    </location>
</feature>